<gene>
    <name evidence="2" type="ORF">AVEN_36810_1</name>
</gene>
<organism evidence="2 3">
    <name type="scientific">Araneus ventricosus</name>
    <name type="common">Orbweaver spider</name>
    <name type="synonym">Epeira ventricosa</name>
    <dbReference type="NCBI Taxonomy" id="182803"/>
    <lineage>
        <taxon>Eukaryota</taxon>
        <taxon>Metazoa</taxon>
        <taxon>Ecdysozoa</taxon>
        <taxon>Arthropoda</taxon>
        <taxon>Chelicerata</taxon>
        <taxon>Arachnida</taxon>
        <taxon>Araneae</taxon>
        <taxon>Araneomorphae</taxon>
        <taxon>Entelegynae</taxon>
        <taxon>Araneoidea</taxon>
        <taxon>Araneidae</taxon>
        <taxon>Araneus</taxon>
    </lineage>
</organism>
<dbReference type="EMBL" id="BGPR01012002">
    <property type="protein sequence ID" value="GBN54040.1"/>
    <property type="molecule type" value="Genomic_DNA"/>
</dbReference>
<comment type="caution">
    <text evidence="2">The sequence shown here is derived from an EMBL/GenBank/DDBJ whole genome shotgun (WGS) entry which is preliminary data.</text>
</comment>
<sequence>MAGDPFPPSPATSTTSVDLESTEKSGDERQECLLQDTPAAESFDSHKIVPMAKQDRGTQTNRVCWQQQVLISHVYGTLSDKESSRKETKDKVLYSQAVAKGSDRDRSRSRPKKQFNVIIYPKRDQNSDNTKKDIQSKISPSKISVRVNSVKNIKKGGILINNPSIVIFQVDEQLTKEEVLEGLKIQNEDLAEATLEARTSFKVKTGKIGSSHWIRIYFRK</sequence>
<dbReference type="OrthoDB" id="10026072at2759"/>
<feature type="compositionally biased region" description="Basic and acidic residues" evidence="1">
    <location>
        <begin position="21"/>
        <end position="31"/>
    </location>
</feature>
<keyword evidence="3" id="KW-1185">Reference proteome</keyword>
<evidence type="ECO:0000313" key="3">
    <source>
        <dbReference type="Proteomes" id="UP000499080"/>
    </source>
</evidence>
<feature type="region of interest" description="Disordered" evidence="1">
    <location>
        <begin position="1"/>
        <end position="60"/>
    </location>
</feature>
<evidence type="ECO:0000256" key="1">
    <source>
        <dbReference type="SAM" id="MobiDB-lite"/>
    </source>
</evidence>
<protein>
    <submittedName>
        <fullName evidence="2">Uncharacterized protein</fullName>
    </submittedName>
</protein>
<evidence type="ECO:0000313" key="2">
    <source>
        <dbReference type="EMBL" id="GBN54040.1"/>
    </source>
</evidence>
<proteinExistence type="predicted"/>
<reference evidence="2 3" key="1">
    <citation type="journal article" date="2019" name="Sci. Rep.">
        <title>Orb-weaving spider Araneus ventricosus genome elucidates the spidroin gene catalogue.</title>
        <authorList>
            <person name="Kono N."/>
            <person name="Nakamura H."/>
            <person name="Ohtoshi R."/>
            <person name="Moran D.A.P."/>
            <person name="Shinohara A."/>
            <person name="Yoshida Y."/>
            <person name="Fujiwara M."/>
            <person name="Mori M."/>
            <person name="Tomita M."/>
            <person name="Arakawa K."/>
        </authorList>
    </citation>
    <scope>NUCLEOTIDE SEQUENCE [LARGE SCALE GENOMIC DNA]</scope>
</reference>
<name>A0A4Y2PTZ0_ARAVE</name>
<feature type="compositionally biased region" description="Pro residues" evidence="1">
    <location>
        <begin position="1"/>
        <end position="10"/>
    </location>
</feature>
<accession>A0A4Y2PTZ0</accession>
<dbReference type="Proteomes" id="UP000499080">
    <property type="component" value="Unassembled WGS sequence"/>
</dbReference>
<dbReference type="AlphaFoldDB" id="A0A4Y2PTZ0"/>